<accession>A0ABN7VV93</accession>
<evidence type="ECO:0000313" key="3">
    <source>
        <dbReference type="Proteomes" id="UP000789901"/>
    </source>
</evidence>
<keyword evidence="3" id="KW-1185">Reference proteome</keyword>
<evidence type="ECO:0000256" key="1">
    <source>
        <dbReference type="SAM" id="MobiDB-lite"/>
    </source>
</evidence>
<dbReference type="Proteomes" id="UP000789901">
    <property type="component" value="Unassembled WGS sequence"/>
</dbReference>
<protein>
    <submittedName>
        <fullName evidence="2">23167_t:CDS:1</fullName>
    </submittedName>
</protein>
<dbReference type="EMBL" id="CAJVQB010023161">
    <property type="protein sequence ID" value="CAG8801228.1"/>
    <property type="molecule type" value="Genomic_DNA"/>
</dbReference>
<gene>
    <name evidence="2" type="ORF">GMARGA_LOCUS23146</name>
</gene>
<sequence length="752" mass="85806">MESFLVKFEPNSAISIITALYKHVEAGEWTDVREEEIKNFNKVLNKALDAIPINDVARLTKLREFGSGDILTRRISEAFDDVYSLLELNALNVEVPWVVNASKNFETLKNEVHKVAMSAIEEEKTMWEAVESELQEIKIEDLGYDHLLCSEILDDSSVPFTKMPEDLRQIFNASSKKFLIPNNSILKKFCEDFVRKEKNKCTEKLPKSFGSTKYRTFLDNPEKLKEITNEMLLVLRRVWESPKWKAYIETEAVVNEGSYVCEVISSLLNITVSDLPVDTDIWGVWAEQASSASAQRKGSYKSARRPDFMVIAQDHKKLNRLAKDAIDTTTNSKNDGVFREDAKIPLHIPSKIDDVYQFIHALLTFRTAIACTLRNILHTTDDSAEMMSISSDMTDMTDRTNVSNMMTSSQTSISTVNSLPRSTSGENNQSSVTTFCKTNSDVSFEDKEINFLERVHKEQIRNEIREKNQKKKLQRETAIQDLTDNKESTFSIKKDDQDSNLSWNDQDSNLFCDTKTINSGNNQTEIEQDDEYDKNQIVEQGLIEELYLFTKEQSLIDSIIDNTSSTEINVSCSILENKSSAQHLSVHTITTDGNDQIIAEVSTIITPSIQSSNSIDKISEEVSQSEDAIASKFSPETEVNIPTESYVPPKNNPKINSPKLYPLKKMLSKEKRKEVINKLNMHFTDSPKVDLYFSIDKEDGHQTDTYWVFGSHCPLCKENHMSLQDKWWSDNQGNKFYYLYCDNIKDPGSHST</sequence>
<reference evidence="2 3" key="1">
    <citation type="submission" date="2021-06" db="EMBL/GenBank/DDBJ databases">
        <authorList>
            <person name="Kallberg Y."/>
            <person name="Tangrot J."/>
            <person name="Rosling A."/>
        </authorList>
    </citation>
    <scope>NUCLEOTIDE SEQUENCE [LARGE SCALE GENOMIC DNA]</scope>
    <source>
        <strain evidence="2 3">120-4 pot B 10/14</strain>
    </source>
</reference>
<organism evidence="2 3">
    <name type="scientific">Gigaspora margarita</name>
    <dbReference type="NCBI Taxonomy" id="4874"/>
    <lineage>
        <taxon>Eukaryota</taxon>
        <taxon>Fungi</taxon>
        <taxon>Fungi incertae sedis</taxon>
        <taxon>Mucoromycota</taxon>
        <taxon>Glomeromycotina</taxon>
        <taxon>Glomeromycetes</taxon>
        <taxon>Diversisporales</taxon>
        <taxon>Gigasporaceae</taxon>
        <taxon>Gigaspora</taxon>
    </lineage>
</organism>
<feature type="non-terminal residue" evidence="2">
    <location>
        <position position="752"/>
    </location>
</feature>
<feature type="region of interest" description="Disordered" evidence="1">
    <location>
        <begin position="407"/>
        <end position="432"/>
    </location>
</feature>
<evidence type="ECO:0000313" key="2">
    <source>
        <dbReference type="EMBL" id="CAG8801228.1"/>
    </source>
</evidence>
<name>A0ABN7VV93_GIGMA</name>
<comment type="caution">
    <text evidence="2">The sequence shown here is derived from an EMBL/GenBank/DDBJ whole genome shotgun (WGS) entry which is preliminary data.</text>
</comment>
<proteinExistence type="predicted"/>